<evidence type="ECO:0000313" key="2">
    <source>
        <dbReference type="EMBL" id="CAG9823856.1"/>
    </source>
</evidence>
<evidence type="ECO:0000256" key="1">
    <source>
        <dbReference type="SAM" id="MobiDB-lite"/>
    </source>
</evidence>
<dbReference type="Proteomes" id="UP001153737">
    <property type="component" value="Chromosome 7"/>
</dbReference>
<keyword evidence="3" id="KW-1185">Reference proteome</keyword>
<dbReference type="OrthoDB" id="8300196at2759"/>
<protein>
    <recommendedName>
        <fullName evidence="4">Tesmin/TSO1-like CXC domain-containing protein</fullName>
    </recommendedName>
</protein>
<organism evidence="2 3">
    <name type="scientific">Phaedon cochleariae</name>
    <name type="common">Mustard beetle</name>
    <dbReference type="NCBI Taxonomy" id="80249"/>
    <lineage>
        <taxon>Eukaryota</taxon>
        <taxon>Metazoa</taxon>
        <taxon>Ecdysozoa</taxon>
        <taxon>Arthropoda</taxon>
        <taxon>Hexapoda</taxon>
        <taxon>Insecta</taxon>
        <taxon>Pterygota</taxon>
        <taxon>Neoptera</taxon>
        <taxon>Endopterygota</taxon>
        <taxon>Coleoptera</taxon>
        <taxon>Polyphaga</taxon>
        <taxon>Cucujiformia</taxon>
        <taxon>Chrysomeloidea</taxon>
        <taxon>Chrysomelidae</taxon>
        <taxon>Chrysomelinae</taxon>
        <taxon>Chrysomelini</taxon>
        <taxon>Phaedon</taxon>
    </lineage>
</organism>
<feature type="compositionally biased region" description="Polar residues" evidence="1">
    <location>
        <begin position="1436"/>
        <end position="1447"/>
    </location>
</feature>
<evidence type="ECO:0008006" key="4">
    <source>
        <dbReference type="Google" id="ProtNLM"/>
    </source>
</evidence>
<proteinExistence type="predicted"/>
<dbReference type="EMBL" id="OU896713">
    <property type="protein sequence ID" value="CAG9823856.1"/>
    <property type="molecule type" value="Genomic_DNA"/>
</dbReference>
<dbReference type="PANTHER" id="PTHR47018">
    <property type="entry name" value="CXC DOMAIN-CONTAINING PROTEIN-RELATED"/>
    <property type="match status" value="1"/>
</dbReference>
<feature type="region of interest" description="Disordered" evidence="1">
    <location>
        <begin position="1436"/>
        <end position="1458"/>
    </location>
</feature>
<reference evidence="2" key="2">
    <citation type="submission" date="2022-10" db="EMBL/GenBank/DDBJ databases">
        <authorList>
            <consortium name="ENA_rothamsted_submissions"/>
            <consortium name="culmorum"/>
            <person name="King R."/>
        </authorList>
    </citation>
    <scope>NUCLEOTIDE SEQUENCE</scope>
</reference>
<gene>
    <name evidence="2" type="ORF">PHAECO_LOCUS11305</name>
</gene>
<feature type="compositionally biased region" description="Basic and acidic residues" evidence="1">
    <location>
        <begin position="1448"/>
        <end position="1458"/>
    </location>
</feature>
<dbReference type="PANTHER" id="PTHR47018:SF4">
    <property type="match status" value="1"/>
</dbReference>
<reference evidence="2" key="1">
    <citation type="submission" date="2022-01" db="EMBL/GenBank/DDBJ databases">
        <authorList>
            <person name="King R."/>
        </authorList>
    </citation>
    <scope>NUCLEOTIDE SEQUENCE</scope>
</reference>
<evidence type="ECO:0000313" key="3">
    <source>
        <dbReference type="Proteomes" id="UP001153737"/>
    </source>
</evidence>
<accession>A0A9N9X4W6</accession>
<name>A0A9N9X4W6_PHACE</name>
<feature type="region of interest" description="Disordered" evidence="1">
    <location>
        <begin position="102"/>
        <end position="126"/>
    </location>
</feature>
<sequence>MSRGRKLELVHGDVVPPPPSVIKWDKCVICQEDTEAPLINAKDTGLKSLGEDLIAFNELGVLPKSVLFSQIEDGQGVVESLLSHSAKFHKVCRTKFDKQKLDRQRKKQLQVDSSASSSSNVHTRSKISKGHIKNTCLFCDGDETVEKLVTPQTLEIGTSILFLAKELHDDRVLSKLSSADLVAQEAKYHKRCYVRFRTTARSELRKNANSNNENEMNSLVYGSALSQMVEYIQDMYLNSEISPVFKLAILTSQMEAKMRNLGVADAQVHRSKLKDQLISLIPGLVSCKSGREVMLYFEESTADALRDAIAYNSMSDGMTLAHAAKIIRRDLFNNYPKFTGSFSKDFVPKKCVSESLVLLLQMILEGSDTSNNEAYEKTAVLSLAQLVRFNAVKFKRRHDNSNIKHLNERETPLPLYIGLKLYSTVRSKNLIDSLFALGLSVSYDRVQYVLSTVTNVICESYETSEGVLPSSLHRDTFTTAVIDNIDHNQSSTSAQKSFHGTSITLIQHPDKISPDESFLRIEDSQWSRRVTKELPYSYTVISPLVMNKNCNIPLNNVVTPAVASQAYSSTVDHWLHIVKELLEADDGLHEMRLSWAGFTSEIINSENITTSNHVLLPLLNEKVQSPAVVAHCLKLISSIINKLNLNNGIPVLTGDQPIYALAKQLQWKFPHLYGEDKFVVMMGGLHIEMAIMSMIGSWLTGSGWTDILVDAGVTSPGRAESLLSCSHVKRTRYAHQVTVAALVILKGHAYKSREMCSEEPDLDFDKWCTYRTKESVQFLFWSITIELEVLLLAYVQSLRESNFINFKRVLVDICPWMFALDHTNYARWLPVFVKTLQELEIYHPSINEEFMKGKFVSMKTNRSFSAIADDQLHEQNNKKIKEIGGAIGLLDNPTALLKWTVGGPDIVKMISDFEEHSSNIHDGQEECDIDDEELPGKHRENTKSFEERFRKHVLAIVASFQNYGNPFEGDVLSTAVSNIRMTPDAEESVKEAKNIGNTLYNNFRLRKFERVDIVFDRYLPGSLKADTRLKRGSGKEIVVRPTTPMPKVFSKFLQCDNNKKQLFKLLSTKIKSLETDGKLVICTDEESVTFVGPLVDGVDLAPCSHEEADTRLLIHVKSAILSGHKNILISTVDSDVIVIAAAKFHELEQMGMQDLWFEFGVGKNRRYFSLSVILRGLSVEKCAALPFFHAYTGCDTVSSFHGIGKTRAWNVWGKMQEMTDVFIRLSSTDIITEEDFDKIQLFTVMMYDVTSQTETVNECRRVLYTQKNRSVENIPPTEGALRQHLRRAMLQSRIWIKCLELQPYIPNATNWGWKSSNLESQDETIEPLWTVLPQASDECSELISCRCKTMCIKNCKCNRFNLQCTALCTCDGQNARVNALTKIYGVLRELRPATTPEEIKVKFSSLRTTYQVEKCKMDEAIRSGADVDFEVADGSQNDDQLVNAQTKRPQENKKNEKYAKNQTEIWKLV</sequence>